<dbReference type="InterPro" id="IPR038765">
    <property type="entry name" value="Papain-like_cys_pep_sf"/>
</dbReference>
<feature type="signal peptide" evidence="7">
    <location>
        <begin position="1"/>
        <end position="17"/>
    </location>
</feature>
<dbReference type="Proteomes" id="UP000087766">
    <property type="component" value="Unplaced"/>
</dbReference>
<proteinExistence type="inferred from homology"/>
<dbReference type="GO" id="GO:0008234">
    <property type="term" value="F:cysteine-type peptidase activity"/>
    <property type="evidence" value="ECO:0007669"/>
    <property type="project" value="UniProtKB-KW"/>
</dbReference>
<dbReference type="Gene3D" id="3.90.70.10">
    <property type="entry name" value="Cysteine proteinases"/>
    <property type="match status" value="1"/>
</dbReference>
<feature type="domain" description="Cathepsin propeptide inhibitor" evidence="9">
    <location>
        <begin position="39"/>
        <end position="98"/>
    </location>
</feature>
<evidence type="ECO:0000256" key="4">
    <source>
        <dbReference type="ARBA" id="ARBA00022807"/>
    </source>
</evidence>
<evidence type="ECO:0000313" key="11">
    <source>
        <dbReference type="RefSeq" id="XP_014523486.1"/>
    </source>
</evidence>
<dbReference type="OrthoDB" id="1404853at2759"/>
<accession>A0A1S3VYR8</accession>
<evidence type="ECO:0000313" key="10">
    <source>
        <dbReference type="Proteomes" id="UP000087766"/>
    </source>
</evidence>
<sequence length="377" mass="42193">MDFFVFLLFSLLGLSSASSSILDLDLAKFTTQEQVSTLFQLWKKEHGRVYQNQEEDAERLEVFHQNLNYIRQMNANRKSTHSHRLGLNKFADIPLEELSKMYLQDPKDVSQHVNMANMANKKMKKEKFSCDDAPSSWDWRKKGVITEVKNQEHCGSGWAFSATGAIEATNAIVTGNLVSVSEQELIDCAYKASGCEGGYHFHAFEWVIENGGIATEVDYPYRAENGTCKANKAQNAVTIDSFDGIILTNHTSAAESDEALLCATFEQPISAAMDGRDFFFYTDGIYDGGNCSSPFGINHFVLIVGYGSVDGVDYWIVKNSWGKDWGMDGYIWIQRNTGDLGGVCLMNFFVAFPIKEKTATHVSPRVKPYQGVDYSPL</sequence>
<feature type="domain" description="Peptidase C1A papain C-terminal" evidence="8">
    <location>
        <begin position="133"/>
        <end position="354"/>
    </location>
</feature>
<keyword evidence="10" id="KW-1185">Reference proteome</keyword>
<dbReference type="RefSeq" id="XP_014523486.1">
    <property type="nucleotide sequence ID" value="XM_014668000.2"/>
</dbReference>
<dbReference type="Pfam" id="PF00112">
    <property type="entry name" value="Peptidase_C1"/>
    <property type="match status" value="1"/>
</dbReference>
<evidence type="ECO:0000259" key="8">
    <source>
        <dbReference type="SMART" id="SM00645"/>
    </source>
</evidence>
<dbReference type="CDD" id="cd02248">
    <property type="entry name" value="Peptidase_C1A"/>
    <property type="match status" value="1"/>
</dbReference>
<dbReference type="AlphaFoldDB" id="A0A1S3VYR8"/>
<dbReference type="PANTHER" id="PTHR12411">
    <property type="entry name" value="CYSTEINE PROTEASE FAMILY C1-RELATED"/>
    <property type="match status" value="1"/>
</dbReference>
<dbReference type="SMR" id="A0A1S3VYR8"/>
<evidence type="ECO:0000256" key="7">
    <source>
        <dbReference type="SAM" id="SignalP"/>
    </source>
</evidence>
<dbReference type="KEGG" id="vra:106779803"/>
<evidence type="ECO:0000256" key="6">
    <source>
        <dbReference type="ARBA" id="ARBA00023180"/>
    </source>
</evidence>
<dbReference type="SMART" id="SM00645">
    <property type="entry name" value="Pept_C1"/>
    <property type="match status" value="1"/>
</dbReference>
<reference evidence="11" key="1">
    <citation type="submission" date="2025-08" db="UniProtKB">
        <authorList>
            <consortium name="RefSeq"/>
        </authorList>
    </citation>
    <scope>IDENTIFICATION</scope>
    <source>
        <tissue evidence="11">Leaf</tissue>
    </source>
</reference>
<dbReference type="PRINTS" id="PR00705">
    <property type="entry name" value="PAPAIN"/>
</dbReference>
<keyword evidence="3" id="KW-0378">Hydrolase</keyword>
<evidence type="ECO:0000259" key="9">
    <source>
        <dbReference type="SMART" id="SM00848"/>
    </source>
</evidence>
<dbReference type="InterPro" id="IPR025661">
    <property type="entry name" value="Pept_asp_AS"/>
</dbReference>
<gene>
    <name evidence="11" type="primary">LOC106779803</name>
</gene>
<feature type="chain" id="PRO_5018569446" evidence="7">
    <location>
        <begin position="18"/>
        <end position="377"/>
    </location>
</feature>
<dbReference type="Gramene" id="Vradi0161s00070.1">
    <property type="protein sequence ID" value="Vradi0161s00070.1"/>
    <property type="gene ID" value="Vradi0161s00070"/>
</dbReference>
<dbReference type="FunFam" id="3.90.70.10:FF:000138">
    <property type="entry name" value="Cruzipain"/>
    <property type="match status" value="1"/>
</dbReference>
<keyword evidence="2 11" id="KW-0645">Protease</keyword>
<keyword evidence="6" id="KW-0325">Glycoprotein</keyword>
<dbReference type="SUPFAM" id="SSF54001">
    <property type="entry name" value="Cysteine proteinases"/>
    <property type="match status" value="1"/>
</dbReference>
<evidence type="ECO:0000256" key="2">
    <source>
        <dbReference type="ARBA" id="ARBA00022670"/>
    </source>
</evidence>
<dbReference type="InterPro" id="IPR039417">
    <property type="entry name" value="Peptidase_C1A_papain-like"/>
</dbReference>
<name>A0A1S3VYR8_VIGRR</name>
<organism evidence="10 11">
    <name type="scientific">Vigna radiata var. radiata</name>
    <name type="common">Mung bean</name>
    <name type="synonym">Phaseolus aureus</name>
    <dbReference type="NCBI Taxonomy" id="3916"/>
    <lineage>
        <taxon>Eukaryota</taxon>
        <taxon>Viridiplantae</taxon>
        <taxon>Streptophyta</taxon>
        <taxon>Embryophyta</taxon>
        <taxon>Tracheophyta</taxon>
        <taxon>Spermatophyta</taxon>
        <taxon>Magnoliopsida</taxon>
        <taxon>eudicotyledons</taxon>
        <taxon>Gunneridae</taxon>
        <taxon>Pentapetalae</taxon>
        <taxon>rosids</taxon>
        <taxon>fabids</taxon>
        <taxon>Fabales</taxon>
        <taxon>Fabaceae</taxon>
        <taxon>Papilionoideae</taxon>
        <taxon>50 kb inversion clade</taxon>
        <taxon>NPAAA clade</taxon>
        <taxon>indigoferoid/millettioid clade</taxon>
        <taxon>Phaseoleae</taxon>
        <taxon>Vigna</taxon>
    </lineage>
</organism>
<dbReference type="Pfam" id="PF08246">
    <property type="entry name" value="Inhibitor_I29"/>
    <property type="match status" value="1"/>
</dbReference>
<keyword evidence="5" id="KW-1015">Disulfide bond</keyword>
<comment type="similarity">
    <text evidence="1">Belongs to the peptidase C1 family.</text>
</comment>
<dbReference type="GeneID" id="106779803"/>
<evidence type="ECO:0000256" key="1">
    <source>
        <dbReference type="ARBA" id="ARBA00008455"/>
    </source>
</evidence>
<dbReference type="InterPro" id="IPR013128">
    <property type="entry name" value="Peptidase_C1A"/>
</dbReference>
<keyword evidence="7" id="KW-0732">Signal</keyword>
<protein>
    <submittedName>
        <fullName evidence="11">P34 probable thiol protease</fullName>
    </submittedName>
</protein>
<evidence type="ECO:0000256" key="3">
    <source>
        <dbReference type="ARBA" id="ARBA00022801"/>
    </source>
</evidence>
<dbReference type="STRING" id="3916.A0A1S3VYR8"/>
<keyword evidence="4" id="KW-0788">Thiol protease</keyword>
<dbReference type="InterPro" id="IPR013201">
    <property type="entry name" value="Prot_inhib_I29"/>
</dbReference>
<dbReference type="SMART" id="SM00848">
    <property type="entry name" value="Inhibitor_I29"/>
    <property type="match status" value="1"/>
</dbReference>
<dbReference type="GO" id="GO:0006508">
    <property type="term" value="P:proteolysis"/>
    <property type="evidence" value="ECO:0007669"/>
    <property type="project" value="UniProtKB-KW"/>
</dbReference>
<dbReference type="InterPro" id="IPR000668">
    <property type="entry name" value="Peptidase_C1A_C"/>
</dbReference>
<evidence type="ECO:0000256" key="5">
    <source>
        <dbReference type="ARBA" id="ARBA00023157"/>
    </source>
</evidence>
<dbReference type="PROSITE" id="PS00640">
    <property type="entry name" value="THIOL_PROTEASE_ASN"/>
    <property type="match status" value="1"/>
</dbReference>